<dbReference type="InterPro" id="IPR014043">
    <property type="entry name" value="Acyl_transferase_dom"/>
</dbReference>
<dbReference type="Pfam" id="PF13602">
    <property type="entry name" value="ADH_zinc_N_2"/>
    <property type="match status" value="1"/>
</dbReference>
<proteinExistence type="predicted"/>
<dbReference type="InterPro" id="IPR016035">
    <property type="entry name" value="Acyl_Trfase/lysoPLipase"/>
</dbReference>
<dbReference type="Pfam" id="PF00550">
    <property type="entry name" value="PP-binding"/>
    <property type="match status" value="1"/>
</dbReference>
<dbReference type="InterPro" id="IPR006162">
    <property type="entry name" value="Ppantetheine_attach_site"/>
</dbReference>
<dbReference type="Gene3D" id="1.10.1200.10">
    <property type="entry name" value="ACP-like"/>
    <property type="match status" value="1"/>
</dbReference>
<feature type="active site" description="Proton donor; for dehydratase activity" evidence="5">
    <location>
        <position position="1080"/>
    </location>
</feature>
<dbReference type="PROSITE" id="PS52004">
    <property type="entry name" value="KS3_2"/>
    <property type="match status" value="1"/>
</dbReference>
<dbReference type="Pfam" id="PF02801">
    <property type="entry name" value="Ketoacyl-synt_C"/>
    <property type="match status" value="1"/>
</dbReference>
<sequence length="2125" mass="224736">MVSEVPEDRWDRSAIFDPERQIPKSGAFLDDIKQFDGGFFGMSPREIAQMDPQQRLALTVSWEALEDAGLSQTTLNDARVGVYFGVIWHDYELAHRTASQLHTPHSAVGQSNDVIATRISYAFGFQGPSLIVNTGCSSSLVALHLAQQALLAGEIDIAVVGGVNAMIAPEVMVALTRFGGLSMDGTSKAFAASADGFGRGEGAGVIVLERLSAARAAGRRVYTLIRETAVNNDGGGNQLTAPLPQGQINLLAEIYGRGSVAPGEVDYVEAHGTGTAAGDPVEAEALGAILGAGRTVPLRIGSVKTNIGHQEGGAGVAGVIKAALCTYHGRFVPSLHFTDPNPKIDFDGWALQVQTSDESWTKPRAARFCGVSSFGWGGTNAHVVLQGAPEEITSPPAAAAAASQQTMAGPPLLLGLSAHTAEALAQRRRHAADLIAQSADPRDVAFTYTQRRQRLNRRFCAIGATAAELAEMLRSADLGDEASSEALIAAAEEEGTGEHGPGARSAGDEARSVWVFPGHGSQWLRMGKPLYDREAVFRDSIDACAAALREFVDWDLIAFLTEETSSDWLARVDVVQPALWAMQVSLSKLWESYGVTPAVVVGHSMGEVAAASVAGALSLRDGARIIALRSLIAKQQSGKGGMLVVDLSYEDALDLIEPYQDQISVGVSSSPQSTVLSGDLEALREIEALLEVEETFCKWVRVDYASHSPQMDPLKAELRAALREVAPQPTRFAMLSTVTLDQVAGPDLTADYWVDNLREPVRFAQAIRQLVEAGHLTFIEMSPHPILLPALAQNFAALDVKATAIETLSRDQGTLTQFWRALCRAYCAGVPFDDGAVLFAGARQIEVTRYPWQFEDHWFPTKGGAANIPALGRHPVIGVPVEAGRAGLSRLIWESTLGLSRFPFLADHRVAGAIVCPGAFYIEALRAAVEQLGGEAVIALETIQFAQLLVLDEDQDYTVQVTFTGTAAEGGLLEFRSRPVEAEPTADWTVHCRAHFVPGQAPVAEHRAAAHRTAAVLPENPEAAARFYADVAATGLDYGEAFRAITAIEPVHGGVAARVEAGAALGAGLGLYGAHPVLLDGVLQTCLAHPALLALGLRQPVPIAIERCRLAGDWAGTLSIEVEGVTPLSSQGCRIDAVRVFGPDGSPIGEISGLELKEAFLSQDTGGSGLIDAEWGREWTELVPATGPMAPTPKSGRWLVLAQDADLLERIKAAAPEGVALHLVTLPETAELAELLRREDWAQVIFCPDASDDRADHAQGVSWQAITVMRAALAAPSEPRLWFLTSRSLTAPDYACANPWLAGLRGLTRTAAYEAPGLRVSLLDLAGLDPAALRRGMALIQADQPGEEFAIGPEKDWVNALAPESLAEIDAPASYLGLQNGGPYRLSLAQPGSTSGLHLSAAHERPLAEDKIRVRVSHAALNFIDLMKVMGIYPGLEPGALALGGECAGEVVAVGGALTQTGNTAGGNTAGGIAVGGIAVGQPVMVATSGAFSREVDASAFELVALPKDLSLEAASAQPLVYMTAWYGLHHLARLRPGERVLIHSGTGGLGLAAIAVARSLGAEVLATAGSEARRQHLREMGISCVADSRSLDFVAAVRAHTKGEGVDVVLNSLTGQALSAGMELLRFGGRFVEVGKKDIYRDAPLNLGAFRKSLSFFAVDLASLQKEQPALFLSLLREVAALLQDGQVPALPVTTFPVDRAAEAFDYLSKSQHIGKVVLEMTGATGLRTQALDGGQLRRNGIYLITGGLGALGLATARLFAERGAGHLILCGRSAPGPAARDEIAALEDMGCTVSILPVDVAQSAQLRAALLALGERVNESEILGKINGVVHAAGVLDDATLEQVSEAQLARVFRPKVMGAWALDSVLADAPLDFFLFYSSAAALFGSPGQSAYAAANAVLDALAECRRAQGKPATSINWGPFADIGLAAQDARRGKRLDAQGMRELSVTQGMDALIDILHAQPVTIGIVPFEPGRWCEAHPSVAGLQSFAALLRSETGGTARRQELLRQVVDAPVEDRARLLADGLRSLLARVLGQGEDRISDETPFRALGLDSLMSLELRNRLEKSLGLKLAPTLLFRHSTVAALSDFLLGSLATAGAWHEAGTAGEPPLSPVRSERRGDAQ</sequence>
<dbReference type="Gene3D" id="3.30.70.3290">
    <property type="match status" value="1"/>
</dbReference>
<evidence type="ECO:0000256" key="6">
    <source>
        <dbReference type="SAM" id="MobiDB-lite"/>
    </source>
</evidence>
<dbReference type="eggNOG" id="COG0604">
    <property type="taxonomic scope" value="Bacteria"/>
</dbReference>
<dbReference type="Gene3D" id="3.10.129.110">
    <property type="entry name" value="Polyketide synthase dehydratase"/>
    <property type="match status" value="1"/>
</dbReference>
<dbReference type="Pfam" id="PF21089">
    <property type="entry name" value="PKS_DH_N"/>
    <property type="match status" value="1"/>
</dbReference>
<dbReference type="EC" id="2.3.1.94" evidence="10"/>
<evidence type="ECO:0000259" key="8">
    <source>
        <dbReference type="PROSITE" id="PS52004"/>
    </source>
</evidence>
<dbReference type="FunFam" id="3.40.50.720:FF:000209">
    <property type="entry name" value="Polyketide synthase Pks12"/>
    <property type="match status" value="1"/>
</dbReference>
<dbReference type="STRING" id="1367847.JCM7686_1000"/>
<evidence type="ECO:0000259" key="9">
    <source>
        <dbReference type="PROSITE" id="PS52019"/>
    </source>
</evidence>
<keyword evidence="11" id="KW-1185">Reference proteome</keyword>
<dbReference type="InterPro" id="IPR036736">
    <property type="entry name" value="ACP-like_sf"/>
</dbReference>
<gene>
    <name evidence="10" type="ORF">JCM7686_1000</name>
</gene>
<dbReference type="InterPro" id="IPR042104">
    <property type="entry name" value="PKS_dehydratase_sf"/>
</dbReference>
<dbReference type="SMART" id="SM00822">
    <property type="entry name" value="PKS_KR"/>
    <property type="match status" value="1"/>
</dbReference>
<dbReference type="PROSITE" id="PS00012">
    <property type="entry name" value="PHOSPHOPANTETHEINE"/>
    <property type="match status" value="1"/>
</dbReference>
<dbReference type="SMART" id="SM00823">
    <property type="entry name" value="PKS_PP"/>
    <property type="match status" value="1"/>
</dbReference>
<keyword evidence="4" id="KW-0511">Multifunctional enzyme</keyword>
<dbReference type="InterPro" id="IPR016039">
    <property type="entry name" value="Thiolase-like"/>
</dbReference>
<dbReference type="InterPro" id="IPR020843">
    <property type="entry name" value="ER"/>
</dbReference>
<dbReference type="PROSITE" id="PS00606">
    <property type="entry name" value="KS3_1"/>
    <property type="match status" value="1"/>
</dbReference>
<dbReference type="SMART" id="SM00826">
    <property type="entry name" value="PKS_DH"/>
    <property type="match status" value="1"/>
</dbReference>
<feature type="domain" description="Carrier" evidence="7">
    <location>
        <begin position="2022"/>
        <end position="2096"/>
    </location>
</feature>
<dbReference type="InterPro" id="IPR049551">
    <property type="entry name" value="PKS_DH_C"/>
</dbReference>
<dbReference type="HOGENOM" id="CLU_000022_35_2_5"/>
<dbReference type="Pfam" id="PF16197">
    <property type="entry name" value="KAsynt_C_assoc"/>
    <property type="match status" value="1"/>
</dbReference>
<dbReference type="InterPro" id="IPR016036">
    <property type="entry name" value="Malonyl_transacylase_ACP-bd"/>
</dbReference>
<dbReference type="GO" id="GO:0004315">
    <property type="term" value="F:3-oxoacyl-[acyl-carrier-protein] synthase activity"/>
    <property type="evidence" value="ECO:0007669"/>
    <property type="project" value="InterPro"/>
</dbReference>
<dbReference type="GO" id="GO:0006633">
    <property type="term" value="P:fatty acid biosynthetic process"/>
    <property type="evidence" value="ECO:0007669"/>
    <property type="project" value="InterPro"/>
</dbReference>
<dbReference type="InterPro" id="IPR020807">
    <property type="entry name" value="PKS_DH"/>
</dbReference>
<protein>
    <submittedName>
        <fullName evidence="10">6-deoxyerythronolide-B synthase</fullName>
        <ecNumber evidence="10">2.3.1.94</ecNumber>
    </submittedName>
</protein>
<dbReference type="SMART" id="SM00829">
    <property type="entry name" value="PKS_ER"/>
    <property type="match status" value="1"/>
</dbReference>
<dbReference type="SUPFAM" id="SSF52151">
    <property type="entry name" value="FabD/lysophospholipase-like"/>
    <property type="match status" value="1"/>
</dbReference>
<keyword evidence="3 10" id="KW-0808">Transferase</keyword>
<evidence type="ECO:0000256" key="3">
    <source>
        <dbReference type="ARBA" id="ARBA00022679"/>
    </source>
</evidence>
<dbReference type="PANTHER" id="PTHR43775:SF37">
    <property type="entry name" value="SI:DKEY-61P9.11"/>
    <property type="match status" value="1"/>
</dbReference>
<dbReference type="SUPFAM" id="SSF50129">
    <property type="entry name" value="GroES-like"/>
    <property type="match status" value="1"/>
</dbReference>
<feature type="domain" description="PKS/mFAS DH" evidence="9">
    <location>
        <begin position="874"/>
        <end position="1165"/>
    </location>
</feature>
<dbReference type="SUPFAM" id="SSF55048">
    <property type="entry name" value="Probable ACP-binding domain of malonyl-CoA ACP transacylase"/>
    <property type="match status" value="1"/>
</dbReference>
<dbReference type="GO" id="GO:0031177">
    <property type="term" value="F:phosphopantetheine binding"/>
    <property type="evidence" value="ECO:0007669"/>
    <property type="project" value="InterPro"/>
</dbReference>
<dbReference type="Gene3D" id="3.40.47.10">
    <property type="match status" value="1"/>
</dbReference>
<organism evidence="10 11">
    <name type="scientific">Paracoccus aminophilus JCM 7686</name>
    <dbReference type="NCBI Taxonomy" id="1367847"/>
    <lineage>
        <taxon>Bacteria</taxon>
        <taxon>Pseudomonadati</taxon>
        <taxon>Pseudomonadota</taxon>
        <taxon>Alphaproteobacteria</taxon>
        <taxon>Rhodobacterales</taxon>
        <taxon>Paracoccaceae</taxon>
        <taxon>Paracoccus</taxon>
    </lineage>
</organism>
<dbReference type="KEGG" id="pami:JCM7686_1000"/>
<dbReference type="PANTHER" id="PTHR43775">
    <property type="entry name" value="FATTY ACID SYNTHASE"/>
    <property type="match status" value="1"/>
</dbReference>
<dbReference type="eggNOG" id="COG3321">
    <property type="taxonomic scope" value="Bacteria"/>
</dbReference>
<dbReference type="InterPro" id="IPR011032">
    <property type="entry name" value="GroES-like_sf"/>
</dbReference>
<dbReference type="GO" id="GO:0071770">
    <property type="term" value="P:DIM/DIP cell wall layer assembly"/>
    <property type="evidence" value="ECO:0007669"/>
    <property type="project" value="TreeGrafter"/>
</dbReference>
<dbReference type="Proteomes" id="UP000015480">
    <property type="component" value="Chromosome"/>
</dbReference>
<dbReference type="SUPFAM" id="SSF51735">
    <property type="entry name" value="NAD(P)-binding Rossmann-fold domains"/>
    <property type="match status" value="3"/>
</dbReference>
<dbReference type="InterPro" id="IPR018201">
    <property type="entry name" value="Ketoacyl_synth_AS"/>
</dbReference>
<dbReference type="InterPro" id="IPR009081">
    <property type="entry name" value="PP-bd_ACP"/>
</dbReference>
<dbReference type="PROSITE" id="PS50075">
    <property type="entry name" value="CARRIER"/>
    <property type="match status" value="1"/>
</dbReference>
<dbReference type="SUPFAM" id="SSF47336">
    <property type="entry name" value="ACP-like"/>
    <property type="match status" value="1"/>
</dbReference>
<reference evidence="10" key="1">
    <citation type="journal article" date="2014" name="BMC Genomics">
        <title>Architecture and functions of a multipartite genome of the methylotrophic bacterium Paracoccus aminophilus JCM 7686, containing primary and secondary chromids.</title>
        <authorList>
            <person name="Dziewit L."/>
            <person name="Czarnecki J."/>
            <person name="Wibberg D."/>
            <person name="Radlinska M."/>
            <person name="Mrozek P."/>
            <person name="Szymczak M."/>
            <person name="Schluter A."/>
            <person name="Puhler A."/>
            <person name="Bartosik D."/>
        </authorList>
    </citation>
    <scope>NUCLEOTIDE SEQUENCE [LARGE SCALE GENOMIC DNA]</scope>
    <source>
        <strain evidence="10">JCM 7686</strain>
    </source>
</reference>
<dbReference type="GO" id="GO:0016491">
    <property type="term" value="F:oxidoreductase activity"/>
    <property type="evidence" value="ECO:0007669"/>
    <property type="project" value="InterPro"/>
</dbReference>
<dbReference type="Pfam" id="PF08659">
    <property type="entry name" value="KR"/>
    <property type="match status" value="1"/>
</dbReference>
<evidence type="ECO:0000313" key="11">
    <source>
        <dbReference type="Proteomes" id="UP000015480"/>
    </source>
</evidence>
<dbReference type="InterPro" id="IPR020841">
    <property type="entry name" value="PKS_Beta-ketoAc_synthase_dom"/>
</dbReference>
<evidence type="ECO:0000259" key="7">
    <source>
        <dbReference type="PROSITE" id="PS50075"/>
    </source>
</evidence>
<feature type="region of interest" description="C-terminal hotdog fold" evidence="5">
    <location>
        <begin position="1019"/>
        <end position="1165"/>
    </location>
</feature>
<evidence type="ECO:0000256" key="1">
    <source>
        <dbReference type="ARBA" id="ARBA00022450"/>
    </source>
</evidence>
<dbReference type="InterPro" id="IPR020806">
    <property type="entry name" value="PKS_PP-bd"/>
</dbReference>
<dbReference type="InterPro" id="IPR013968">
    <property type="entry name" value="PKS_KR"/>
</dbReference>
<dbReference type="GO" id="GO:0004312">
    <property type="term" value="F:fatty acid synthase activity"/>
    <property type="evidence" value="ECO:0007669"/>
    <property type="project" value="TreeGrafter"/>
</dbReference>
<dbReference type="SMART" id="SM00825">
    <property type="entry name" value="PKS_KS"/>
    <property type="match status" value="1"/>
</dbReference>
<feature type="region of interest" description="N-terminal hotdog fold" evidence="5">
    <location>
        <begin position="874"/>
        <end position="1003"/>
    </location>
</feature>
<dbReference type="CDD" id="cd00833">
    <property type="entry name" value="PKS"/>
    <property type="match status" value="1"/>
</dbReference>
<feature type="domain" description="Ketosynthase family 3 (KS3)" evidence="8">
    <location>
        <begin position="1"/>
        <end position="387"/>
    </location>
</feature>
<dbReference type="InterPro" id="IPR050091">
    <property type="entry name" value="PKS_NRPS_Biosynth_Enz"/>
</dbReference>
<dbReference type="EMBL" id="CP006650">
    <property type="protein sequence ID" value="AGT08109.1"/>
    <property type="molecule type" value="Genomic_DNA"/>
</dbReference>
<keyword evidence="1" id="KW-0596">Phosphopantetheine</keyword>
<dbReference type="Pfam" id="PF00109">
    <property type="entry name" value="ketoacyl-synt"/>
    <property type="match status" value="1"/>
</dbReference>
<dbReference type="SMART" id="SM00827">
    <property type="entry name" value="PKS_AT"/>
    <property type="match status" value="1"/>
</dbReference>
<name>S5XLM5_PARAH</name>
<evidence type="ECO:0000313" key="10">
    <source>
        <dbReference type="EMBL" id="AGT08109.1"/>
    </source>
</evidence>
<evidence type="ECO:0000256" key="2">
    <source>
        <dbReference type="ARBA" id="ARBA00022553"/>
    </source>
</evidence>
<keyword evidence="2" id="KW-0597">Phosphoprotein</keyword>
<dbReference type="InterPro" id="IPR014031">
    <property type="entry name" value="Ketoacyl_synth_C"/>
</dbReference>
<dbReference type="FunFam" id="3.40.366.10:FF:000002">
    <property type="entry name" value="Probable polyketide synthase 2"/>
    <property type="match status" value="1"/>
</dbReference>
<dbReference type="InterPro" id="IPR049900">
    <property type="entry name" value="PKS_mFAS_DH"/>
</dbReference>
<accession>S5XLM5</accession>
<dbReference type="InterPro" id="IPR057326">
    <property type="entry name" value="KR_dom"/>
</dbReference>
<dbReference type="InterPro" id="IPR032821">
    <property type="entry name" value="PKS_assoc"/>
</dbReference>
<feature type="region of interest" description="Disordered" evidence="6">
    <location>
        <begin position="2105"/>
        <end position="2125"/>
    </location>
</feature>
<dbReference type="PROSITE" id="PS52019">
    <property type="entry name" value="PKS_MFAS_DH"/>
    <property type="match status" value="1"/>
</dbReference>
<dbReference type="Pfam" id="PF00698">
    <property type="entry name" value="Acyl_transf_1"/>
    <property type="match status" value="1"/>
</dbReference>
<dbReference type="Gene3D" id="3.40.50.720">
    <property type="entry name" value="NAD(P)-binding Rossmann-like Domain"/>
    <property type="match status" value="3"/>
</dbReference>
<keyword evidence="10" id="KW-0012">Acyltransferase</keyword>
<dbReference type="CDD" id="cd05195">
    <property type="entry name" value="enoyl_red"/>
    <property type="match status" value="1"/>
</dbReference>
<dbReference type="GO" id="GO:0005886">
    <property type="term" value="C:plasma membrane"/>
    <property type="evidence" value="ECO:0007669"/>
    <property type="project" value="TreeGrafter"/>
</dbReference>
<dbReference type="Gene3D" id="3.90.180.10">
    <property type="entry name" value="Medium-chain alcohol dehydrogenases, catalytic domain"/>
    <property type="match status" value="1"/>
</dbReference>
<dbReference type="InterPro" id="IPR014030">
    <property type="entry name" value="Ketoacyl_synth_N"/>
</dbReference>
<evidence type="ECO:0000256" key="5">
    <source>
        <dbReference type="PROSITE-ProRule" id="PRU01363"/>
    </source>
</evidence>
<feature type="active site" description="Proton acceptor; for dehydratase activity" evidence="5">
    <location>
        <position position="908"/>
    </location>
</feature>
<dbReference type="Pfam" id="PF14765">
    <property type="entry name" value="PS-DH"/>
    <property type="match status" value="1"/>
</dbReference>
<evidence type="ECO:0000256" key="4">
    <source>
        <dbReference type="ARBA" id="ARBA00023268"/>
    </source>
</evidence>
<dbReference type="SMART" id="SM01294">
    <property type="entry name" value="PKS_PP_betabranch"/>
    <property type="match status" value="1"/>
</dbReference>
<dbReference type="Gene3D" id="3.40.366.10">
    <property type="entry name" value="Malonyl-Coenzyme A Acyl Carrier Protein, domain 2"/>
    <property type="match status" value="1"/>
</dbReference>
<dbReference type="GO" id="GO:0047879">
    <property type="term" value="F:erythronolide synthase activity"/>
    <property type="evidence" value="ECO:0007669"/>
    <property type="project" value="UniProtKB-EC"/>
</dbReference>
<dbReference type="InterPro" id="IPR036291">
    <property type="entry name" value="NAD(P)-bd_dom_sf"/>
</dbReference>
<dbReference type="InterPro" id="IPR049552">
    <property type="entry name" value="PKS_DH_N"/>
</dbReference>
<dbReference type="SUPFAM" id="SSF53901">
    <property type="entry name" value="Thiolase-like"/>
    <property type="match status" value="1"/>
</dbReference>
<dbReference type="PATRIC" id="fig|1367847.3.peg.964"/>
<dbReference type="InterPro" id="IPR001227">
    <property type="entry name" value="Ac_transferase_dom_sf"/>
</dbReference>
<dbReference type="GO" id="GO:0005737">
    <property type="term" value="C:cytoplasm"/>
    <property type="evidence" value="ECO:0007669"/>
    <property type="project" value="TreeGrafter"/>
</dbReference>